<keyword evidence="1" id="KW-1133">Transmembrane helix</keyword>
<keyword evidence="3" id="KW-1185">Reference proteome</keyword>
<evidence type="ECO:0000313" key="2">
    <source>
        <dbReference type="EMBL" id="MBO7742651.1"/>
    </source>
</evidence>
<keyword evidence="1" id="KW-0472">Membrane</keyword>
<name>A0ABS3W2X1_9BACL</name>
<dbReference type="RefSeq" id="WP_208845632.1">
    <property type="nucleotide sequence ID" value="NZ_JAGGDJ010000001.1"/>
</dbReference>
<feature type="transmembrane region" description="Helical" evidence="1">
    <location>
        <begin position="59"/>
        <end position="80"/>
    </location>
</feature>
<protein>
    <submittedName>
        <fullName evidence="2">Uncharacterized protein</fullName>
    </submittedName>
</protein>
<dbReference type="EMBL" id="JAGGDJ010000001">
    <property type="protein sequence ID" value="MBO7742651.1"/>
    <property type="molecule type" value="Genomic_DNA"/>
</dbReference>
<dbReference type="Proteomes" id="UP000670947">
    <property type="component" value="Unassembled WGS sequence"/>
</dbReference>
<reference evidence="2 3" key="1">
    <citation type="submission" date="2021-03" db="EMBL/GenBank/DDBJ databases">
        <title>Paenibacillus artemisicola MWE-103 whole genome sequence.</title>
        <authorList>
            <person name="Ham Y.J."/>
        </authorList>
    </citation>
    <scope>NUCLEOTIDE SEQUENCE [LARGE SCALE GENOMIC DNA]</scope>
    <source>
        <strain evidence="2 3">MWE-103</strain>
    </source>
</reference>
<proteinExistence type="predicted"/>
<sequence length="88" mass="10200">MHGPGYILLWLVLLLVLFAAGWRRRWWPFAAYAAGCVVFFVEVNRGNGGWDDLADFATFLVFVVPLYLIGTAAWLIMLLAERRRRTRR</sequence>
<gene>
    <name evidence="2" type="ORF">I8J29_00490</name>
</gene>
<feature type="transmembrane region" description="Helical" evidence="1">
    <location>
        <begin position="29"/>
        <end position="47"/>
    </location>
</feature>
<accession>A0ABS3W2X1</accession>
<evidence type="ECO:0000256" key="1">
    <source>
        <dbReference type="SAM" id="Phobius"/>
    </source>
</evidence>
<evidence type="ECO:0000313" key="3">
    <source>
        <dbReference type="Proteomes" id="UP000670947"/>
    </source>
</evidence>
<feature type="transmembrane region" description="Helical" evidence="1">
    <location>
        <begin position="6"/>
        <end position="22"/>
    </location>
</feature>
<keyword evidence="1" id="KW-0812">Transmembrane</keyword>
<comment type="caution">
    <text evidence="2">The sequence shown here is derived from an EMBL/GenBank/DDBJ whole genome shotgun (WGS) entry which is preliminary data.</text>
</comment>
<organism evidence="2 3">
    <name type="scientific">Paenibacillus artemisiicola</name>
    <dbReference type="NCBI Taxonomy" id="1172618"/>
    <lineage>
        <taxon>Bacteria</taxon>
        <taxon>Bacillati</taxon>
        <taxon>Bacillota</taxon>
        <taxon>Bacilli</taxon>
        <taxon>Bacillales</taxon>
        <taxon>Paenibacillaceae</taxon>
        <taxon>Paenibacillus</taxon>
    </lineage>
</organism>